<dbReference type="Gene3D" id="3.40.50.1820">
    <property type="entry name" value="alpha/beta hydrolase"/>
    <property type="match status" value="1"/>
</dbReference>
<evidence type="ECO:0000256" key="1">
    <source>
        <dbReference type="ARBA" id="ARBA00022801"/>
    </source>
</evidence>
<dbReference type="Gene3D" id="2.120.10.30">
    <property type="entry name" value="TolB, C-terminal domain"/>
    <property type="match status" value="1"/>
</dbReference>
<feature type="domain" description="Peptidase S9 prolyl oligopeptidase catalytic" evidence="3">
    <location>
        <begin position="496"/>
        <end position="711"/>
    </location>
</feature>
<feature type="chain" id="PRO_5022129958" evidence="2">
    <location>
        <begin position="44"/>
        <end position="746"/>
    </location>
</feature>
<dbReference type="Proteomes" id="UP000317429">
    <property type="component" value="Chromosome"/>
</dbReference>
<dbReference type="EMBL" id="CP036291">
    <property type="protein sequence ID" value="QDU88059.1"/>
    <property type="molecule type" value="Genomic_DNA"/>
</dbReference>
<name>A0A518D9A8_9BACT</name>
<organism evidence="4 5">
    <name type="scientific">Pirellulimonas nuda</name>
    <dbReference type="NCBI Taxonomy" id="2528009"/>
    <lineage>
        <taxon>Bacteria</taxon>
        <taxon>Pseudomonadati</taxon>
        <taxon>Planctomycetota</taxon>
        <taxon>Planctomycetia</taxon>
        <taxon>Pirellulales</taxon>
        <taxon>Lacipirellulaceae</taxon>
        <taxon>Pirellulimonas</taxon>
    </lineage>
</organism>
<keyword evidence="2" id="KW-0732">Signal</keyword>
<dbReference type="InterPro" id="IPR011042">
    <property type="entry name" value="6-blade_b-propeller_TolB-like"/>
</dbReference>
<proteinExistence type="predicted"/>
<dbReference type="EC" id="3.4.14.12" evidence="4"/>
<keyword evidence="5" id="KW-1185">Reference proteome</keyword>
<dbReference type="GO" id="GO:0004252">
    <property type="term" value="F:serine-type endopeptidase activity"/>
    <property type="evidence" value="ECO:0007669"/>
    <property type="project" value="TreeGrafter"/>
</dbReference>
<evidence type="ECO:0000313" key="5">
    <source>
        <dbReference type="Proteomes" id="UP000317429"/>
    </source>
</evidence>
<reference evidence="4 5" key="1">
    <citation type="submission" date="2019-02" db="EMBL/GenBank/DDBJ databases">
        <title>Deep-cultivation of Planctomycetes and their phenomic and genomic characterization uncovers novel biology.</title>
        <authorList>
            <person name="Wiegand S."/>
            <person name="Jogler M."/>
            <person name="Boedeker C."/>
            <person name="Pinto D."/>
            <person name="Vollmers J."/>
            <person name="Rivas-Marin E."/>
            <person name="Kohn T."/>
            <person name="Peeters S.H."/>
            <person name="Heuer A."/>
            <person name="Rast P."/>
            <person name="Oberbeckmann S."/>
            <person name="Bunk B."/>
            <person name="Jeske O."/>
            <person name="Meyerdierks A."/>
            <person name="Storesund J.E."/>
            <person name="Kallscheuer N."/>
            <person name="Luecker S."/>
            <person name="Lage O.M."/>
            <person name="Pohl T."/>
            <person name="Merkel B.J."/>
            <person name="Hornburger P."/>
            <person name="Mueller R.-W."/>
            <person name="Bruemmer F."/>
            <person name="Labrenz M."/>
            <person name="Spormann A.M."/>
            <person name="Op den Camp H."/>
            <person name="Overmann J."/>
            <person name="Amann R."/>
            <person name="Jetten M.S.M."/>
            <person name="Mascher T."/>
            <person name="Medema M.H."/>
            <person name="Devos D.P."/>
            <person name="Kaster A.-K."/>
            <person name="Ovreas L."/>
            <person name="Rohde M."/>
            <person name="Galperin M.Y."/>
            <person name="Jogler C."/>
        </authorList>
    </citation>
    <scope>NUCLEOTIDE SEQUENCE [LARGE SCALE GENOMIC DNA]</scope>
    <source>
        <strain evidence="4 5">Pla175</strain>
    </source>
</reference>
<dbReference type="SUPFAM" id="SSF82171">
    <property type="entry name" value="DPP6 N-terminal domain-like"/>
    <property type="match status" value="1"/>
</dbReference>
<dbReference type="KEGG" id="pnd:Pla175_14290"/>
<dbReference type="InterPro" id="IPR001375">
    <property type="entry name" value="Peptidase_S9_cat"/>
</dbReference>
<feature type="signal peptide" evidence="2">
    <location>
        <begin position="1"/>
        <end position="43"/>
    </location>
</feature>
<evidence type="ECO:0000313" key="4">
    <source>
        <dbReference type="EMBL" id="QDU88059.1"/>
    </source>
</evidence>
<protein>
    <submittedName>
        <fullName evidence="4">Prolyl tripeptidyl peptidase</fullName>
        <ecNumber evidence="4">3.4.14.12</ecNumber>
    </submittedName>
</protein>
<dbReference type="InterPro" id="IPR029058">
    <property type="entry name" value="AB_hydrolase_fold"/>
</dbReference>
<dbReference type="Pfam" id="PF00326">
    <property type="entry name" value="Peptidase_S9"/>
    <property type="match status" value="1"/>
</dbReference>
<dbReference type="PANTHER" id="PTHR42776:SF27">
    <property type="entry name" value="DIPEPTIDYL PEPTIDASE FAMILY MEMBER 6"/>
    <property type="match status" value="1"/>
</dbReference>
<evidence type="ECO:0000259" key="3">
    <source>
        <dbReference type="Pfam" id="PF00326"/>
    </source>
</evidence>
<dbReference type="AlphaFoldDB" id="A0A518D9A8"/>
<dbReference type="SUPFAM" id="SSF53474">
    <property type="entry name" value="alpha/beta-Hydrolases"/>
    <property type="match status" value="1"/>
</dbReference>
<gene>
    <name evidence="4" type="primary">ptpA_2</name>
    <name evidence="4" type="ORF">Pla175_14290</name>
</gene>
<sequence precursor="true">MPRKPQSRQTCMHCRPNPSSPLKTRLGMLAAELSMFLALLALAASGCATSVADAPQLSAKKAPAADKPHIVNKPMPASLEDAPLIPREVLFGNPTRAQARISPDGKWLSFLAPVKQPSGAEVMNVWVAPIDKFEEAVAVTEDKLRGIRGHSWSNDAKSILYSQDKGGDENWHLYATDVATKKTRDLTPIEGVNAQIAGDSQQFPGEILVGLNDRNPQLHDIYRVNLATGERKLVQENPGVAGFITDDKLNVRMALNFTETGGQVWMLPKGEAGETGFPDWDVIETFGPEDAMTSGPAGYTADGKTFYFQDSRNRDTAGLFATSTETGETKLIAEDKRADAGGALVHPVTQKIQAVSFTYARREWRVLDPTVQADLDYLGKFQDGEFEVTSRTTDDTTWSVAYILDDGPVKYYRYTRPAKGGPGERSMTYLFSSRDDLDQYPLVKMHDRVIESRDGMNLVCYLTLPPGSDPDGDGVPNAPVPMVLDVHGGPWARDGWGFNGEHQWLANRGYAVLNVNYRGSTGFGKEFINAANGQWSGQMHDDLLDAVDWAVKQGIAQRDKVCIMGGSYGGYATLVGLTYTPQEFACGVDIVGPSSLVTLLQNAPPYWAPFMPVMKLRVGDWTTDLGKEELLKRSPLTRVDKIERPLLIGQGANDPRVTQVEADQIVEAMQAKNIPVTYVLYPDEGHGFARPENRMSFNAVTEAFLAEHLGGRYEPIGEDFEGASITVPTGANEVPGLEAGLKAAGD</sequence>
<dbReference type="PANTHER" id="PTHR42776">
    <property type="entry name" value="SERINE PEPTIDASE S9 FAMILY MEMBER"/>
    <property type="match status" value="1"/>
</dbReference>
<evidence type="ECO:0000256" key="2">
    <source>
        <dbReference type="SAM" id="SignalP"/>
    </source>
</evidence>
<keyword evidence="1 4" id="KW-0378">Hydrolase</keyword>
<dbReference type="GO" id="GO:0006508">
    <property type="term" value="P:proteolysis"/>
    <property type="evidence" value="ECO:0007669"/>
    <property type="project" value="InterPro"/>
</dbReference>
<accession>A0A518D9A8</accession>